<dbReference type="PANTHER" id="PTHR33803">
    <property type="entry name" value="IS1478 TRANSPOSASE"/>
    <property type="match status" value="1"/>
</dbReference>
<evidence type="ECO:0000313" key="1">
    <source>
        <dbReference type="EMBL" id="VWB16589.1"/>
    </source>
</evidence>
<dbReference type="EMBL" id="CABVPW010000002">
    <property type="protein sequence ID" value="VWB16589.1"/>
    <property type="molecule type" value="Genomic_DNA"/>
</dbReference>
<name>A0A6P2HFX6_BURL3</name>
<sequence>MIDPRHPLAVPATRMPWAQIEASFAPLFAHRDRAEVASEGIDLFGTAPQLASAGVSAAGRPRLRIRLMAGLLYLKHAYNLSDESVGERWAAHLNRNDNEAALSIEHCAKSPRRQIFSSYLLQIDAGHILCS</sequence>
<accession>A0A6P2HFX6</accession>
<proteinExistence type="predicted"/>
<reference evidence="1 2" key="1">
    <citation type="submission" date="2019-09" db="EMBL/GenBank/DDBJ databases">
        <authorList>
            <person name="Depoorter E."/>
        </authorList>
    </citation>
    <scope>NUCLEOTIDE SEQUENCE [LARGE SCALE GENOMIC DNA]</scope>
    <source>
        <strain evidence="1">LMG 23254</strain>
    </source>
</reference>
<gene>
    <name evidence="1" type="ORF">BLA23254_00621</name>
</gene>
<dbReference type="Proteomes" id="UP000494218">
    <property type="component" value="Unassembled WGS sequence"/>
</dbReference>
<dbReference type="PANTHER" id="PTHR33803:SF3">
    <property type="entry name" value="BLL1974 PROTEIN"/>
    <property type="match status" value="1"/>
</dbReference>
<protein>
    <recommendedName>
        <fullName evidence="3">Transposase</fullName>
    </recommendedName>
</protein>
<evidence type="ECO:0000313" key="2">
    <source>
        <dbReference type="Proteomes" id="UP000494218"/>
    </source>
</evidence>
<organism evidence="1 2">
    <name type="scientific">Burkholderia lata (strain ATCC 17760 / DSM 23089 / LMG 22485 / NCIMB 9086 / R18194 / 383)</name>
    <dbReference type="NCBI Taxonomy" id="482957"/>
    <lineage>
        <taxon>Bacteria</taxon>
        <taxon>Pseudomonadati</taxon>
        <taxon>Pseudomonadota</taxon>
        <taxon>Betaproteobacteria</taxon>
        <taxon>Burkholderiales</taxon>
        <taxon>Burkholderiaceae</taxon>
        <taxon>Burkholderia</taxon>
        <taxon>Burkholderia cepacia complex</taxon>
    </lineage>
</organism>
<dbReference type="AlphaFoldDB" id="A0A6P2HFX6"/>
<evidence type="ECO:0008006" key="3">
    <source>
        <dbReference type="Google" id="ProtNLM"/>
    </source>
</evidence>